<evidence type="ECO:0000256" key="7">
    <source>
        <dbReference type="ARBA" id="ARBA00023316"/>
    </source>
</evidence>
<dbReference type="GO" id="GO:0071555">
    <property type="term" value="P:cell wall organization"/>
    <property type="evidence" value="ECO:0007669"/>
    <property type="project" value="UniProtKB-KW"/>
</dbReference>
<accession>A0ABD3BWM2</accession>
<evidence type="ECO:0008006" key="12">
    <source>
        <dbReference type="Google" id="ProtNLM"/>
    </source>
</evidence>
<dbReference type="EMBL" id="JAVIJP010000066">
    <property type="protein sequence ID" value="KAL3621604.1"/>
    <property type="molecule type" value="Genomic_DNA"/>
</dbReference>
<dbReference type="InterPro" id="IPR012334">
    <property type="entry name" value="Pectin_lyas_fold"/>
</dbReference>
<evidence type="ECO:0000256" key="2">
    <source>
        <dbReference type="ARBA" id="ARBA00008834"/>
    </source>
</evidence>
<evidence type="ECO:0000256" key="1">
    <source>
        <dbReference type="ARBA" id="ARBA00004191"/>
    </source>
</evidence>
<comment type="caution">
    <text evidence="10">The sequence shown here is derived from an EMBL/GenBank/DDBJ whole genome shotgun (WGS) entry which is preliminary data.</text>
</comment>
<keyword evidence="3" id="KW-0134">Cell wall</keyword>
<evidence type="ECO:0000256" key="8">
    <source>
        <dbReference type="RuleBase" id="RU361169"/>
    </source>
</evidence>
<gene>
    <name evidence="10" type="ORF">CASFOL_036516</name>
</gene>
<dbReference type="InterPro" id="IPR006626">
    <property type="entry name" value="PbH1"/>
</dbReference>
<dbReference type="PANTHER" id="PTHR31375">
    <property type="match status" value="1"/>
</dbReference>
<feature type="signal peptide" evidence="9">
    <location>
        <begin position="1"/>
        <end position="23"/>
    </location>
</feature>
<keyword evidence="5 8" id="KW-0378">Hydrolase</keyword>
<comment type="similarity">
    <text evidence="2 8">Belongs to the glycosyl hydrolase 28 family.</text>
</comment>
<evidence type="ECO:0000256" key="9">
    <source>
        <dbReference type="SAM" id="SignalP"/>
    </source>
</evidence>
<proteinExistence type="inferred from homology"/>
<evidence type="ECO:0000256" key="6">
    <source>
        <dbReference type="ARBA" id="ARBA00023295"/>
    </source>
</evidence>
<evidence type="ECO:0000256" key="4">
    <source>
        <dbReference type="ARBA" id="ARBA00022525"/>
    </source>
</evidence>
<keyword evidence="4" id="KW-0964">Secreted</keyword>
<keyword evidence="7" id="KW-0961">Cell wall biogenesis/degradation</keyword>
<protein>
    <recommendedName>
        <fullName evidence="12">Polygalacturonase</fullName>
    </recommendedName>
</protein>
<dbReference type="FunFam" id="2.160.20.10:FF:000111">
    <property type="entry name" value="Pectin lyase-like superfamily protein"/>
    <property type="match status" value="1"/>
</dbReference>
<evidence type="ECO:0000313" key="11">
    <source>
        <dbReference type="Proteomes" id="UP001632038"/>
    </source>
</evidence>
<dbReference type="Gene3D" id="2.160.20.10">
    <property type="entry name" value="Single-stranded right-handed beta-helix, Pectin lyase-like"/>
    <property type="match status" value="1"/>
</dbReference>
<reference evidence="11" key="1">
    <citation type="journal article" date="2024" name="IScience">
        <title>Strigolactones Initiate the Formation of Haustorium-like Structures in Castilleja.</title>
        <authorList>
            <person name="Buerger M."/>
            <person name="Peterson D."/>
            <person name="Chory J."/>
        </authorList>
    </citation>
    <scope>NUCLEOTIDE SEQUENCE [LARGE SCALE GENOMIC DNA]</scope>
</reference>
<dbReference type="InterPro" id="IPR011050">
    <property type="entry name" value="Pectin_lyase_fold/virulence"/>
</dbReference>
<evidence type="ECO:0000313" key="10">
    <source>
        <dbReference type="EMBL" id="KAL3621604.1"/>
    </source>
</evidence>
<dbReference type="SUPFAM" id="SSF51126">
    <property type="entry name" value="Pectin lyase-like"/>
    <property type="match status" value="1"/>
</dbReference>
<feature type="chain" id="PRO_5044803596" description="Polygalacturonase" evidence="9">
    <location>
        <begin position="24"/>
        <end position="411"/>
    </location>
</feature>
<keyword evidence="11" id="KW-1185">Reference proteome</keyword>
<comment type="subcellular location">
    <subcellularLocation>
        <location evidence="1">Secreted</location>
        <location evidence="1">Cell wall</location>
    </subcellularLocation>
</comment>
<dbReference type="GO" id="GO:0004553">
    <property type="term" value="F:hydrolase activity, hydrolyzing O-glycosyl compounds"/>
    <property type="evidence" value="ECO:0007669"/>
    <property type="project" value="UniProtKB-ARBA"/>
</dbReference>
<organism evidence="10 11">
    <name type="scientific">Castilleja foliolosa</name>
    <dbReference type="NCBI Taxonomy" id="1961234"/>
    <lineage>
        <taxon>Eukaryota</taxon>
        <taxon>Viridiplantae</taxon>
        <taxon>Streptophyta</taxon>
        <taxon>Embryophyta</taxon>
        <taxon>Tracheophyta</taxon>
        <taxon>Spermatophyta</taxon>
        <taxon>Magnoliopsida</taxon>
        <taxon>eudicotyledons</taxon>
        <taxon>Gunneridae</taxon>
        <taxon>Pentapetalae</taxon>
        <taxon>asterids</taxon>
        <taxon>lamiids</taxon>
        <taxon>Lamiales</taxon>
        <taxon>Orobanchaceae</taxon>
        <taxon>Pedicularideae</taxon>
        <taxon>Castillejinae</taxon>
        <taxon>Castilleja</taxon>
    </lineage>
</organism>
<dbReference type="SMART" id="SM00710">
    <property type="entry name" value="PbH1"/>
    <property type="match status" value="5"/>
</dbReference>
<evidence type="ECO:0000256" key="3">
    <source>
        <dbReference type="ARBA" id="ARBA00022512"/>
    </source>
</evidence>
<keyword evidence="9" id="KW-0732">Signal</keyword>
<sequence length="411" mass="44059">MANSISILLIFLLIHHQIQSSSATYTINLLTLGANPDGITDSSSALSKAWAAACPSTSPFTIYIPKGRFLLTSLHFQGPCKNKAITVRIDGTLVGPTNYNALVDDWLLFEDVDGVSVIGGTLDGRGATLWACKKRGDNCTSGATTLGIVKSKNVVITGLTSQNSQMFHIVINGCENVKLQNVKILAPGNSPNTDGIHVQLSTGVTIMNSKISTGDDCVSIGPGSINLWIENVSCGPGHGIRGRSCLYEIFRFNIKLSTRKSSIGSLGKDYDEAGVQNVTVKSVRFESTQNGVRIKAWGRPSKGFVRNVLFQHAIMTNVQNPIVIDQNYCPHNLNCPGQVSGVKISDVTYQDIRGTSATQVAVKFDCSKGNPCQRIKMENVNLSYENRPPRASCSNAAGSASGLVKPTSCLY</sequence>
<dbReference type="Proteomes" id="UP001632038">
    <property type="component" value="Unassembled WGS sequence"/>
</dbReference>
<dbReference type="Pfam" id="PF00295">
    <property type="entry name" value="Glyco_hydro_28"/>
    <property type="match status" value="2"/>
</dbReference>
<dbReference type="AlphaFoldDB" id="A0ABD3BWM2"/>
<dbReference type="InterPro" id="IPR000743">
    <property type="entry name" value="Glyco_hydro_28"/>
</dbReference>
<keyword evidence="6 8" id="KW-0326">Glycosidase</keyword>
<name>A0ABD3BWM2_9LAMI</name>
<evidence type="ECO:0000256" key="5">
    <source>
        <dbReference type="ARBA" id="ARBA00022801"/>
    </source>
</evidence>